<dbReference type="RefSeq" id="WP_369714733.1">
    <property type="nucleotide sequence ID" value="NZ_CP165647.1"/>
</dbReference>
<dbReference type="EMBL" id="CP165647">
    <property type="protein sequence ID" value="XDU61266.1"/>
    <property type="molecule type" value="Genomic_DNA"/>
</dbReference>
<feature type="compositionally biased region" description="Basic and acidic residues" evidence="1">
    <location>
        <begin position="8"/>
        <end position="19"/>
    </location>
</feature>
<evidence type="ECO:0008006" key="3">
    <source>
        <dbReference type="Google" id="ProtNLM"/>
    </source>
</evidence>
<proteinExistence type="predicted"/>
<dbReference type="KEGG" id="lala:AB8B28_06265"/>
<evidence type="ECO:0000256" key="1">
    <source>
        <dbReference type="SAM" id="MobiDB-lite"/>
    </source>
</evidence>
<feature type="region of interest" description="Disordered" evidence="1">
    <location>
        <begin position="1"/>
        <end position="27"/>
    </location>
</feature>
<gene>
    <name evidence="2" type="ORF">AB8B28_06265</name>
</gene>
<reference evidence="2" key="1">
    <citation type="submission" date="2024-07" db="EMBL/GenBank/DDBJ databases">
        <authorList>
            <person name="Li X.-J."/>
            <person name="Wang X."/>
        </authorList>
    </citation>
    <scope>NUCLEOTIDE SEQUENCE</scope>
    <source>
        <strain evidence="2">HSP-536</strain>
    </source>
</reference>
<protein>
    <recommendedName>
        <fullName evidence="3">Tetratricopeptide repeat protein</fullName>
    </recommendedName>
</protein>
<evidence type="ECO:0000313" key="2">
    <source>
        <dbReference type="EMBL" id="XDU61266.1"/>
    </source>
</evidence>
<organism evidence="2">
    <name type="scientific">Leptotrichia alba</name>
    <dbReference type="NCBI Taxonomy" id="3239304"/>
    <lineage>
        <taxon>Bacteria</taxon>
        <taxon>Fusobacteriati</taxon>
        <taxon>Fusobacteriota</taxon>
        <taxon>Fusobacteriia</taxon>
        <taxon>Fusobacteriales</taxon>
        <taxon>Leptotrichiaceae</taxon>
        <taxon>Leptotrichia</taxon>
    </lineage>
</organism>
<dbReference type="Gene3D" id="1.25.40.10">
    <property type="entry name" value="Tetratricopeptide repeat domain"/>
    <property type="match status" value="1"/>
</dbReference>
<accession>A0AB39V0F7</accession>
<dbReference type="InterPro" id="IPR011990">
    <property type="entry name" value="TPR-like_helical_dom_sf"/>
</dbReference>
<sequence>MGIFDFLKSSENKGNKNKENSINTETKINNHQVNKEIPSNAANNNAMSESEYIENDNYADDFKEISYYDEFGKEFKMPKKDWLEKKLYPSIRKYWDNMDGLYPIIQDAFSKELYSEIKEAVLRFYAADENFERKLILLGTYHIKTGAYKNAVELYEKNWNVDNSTEALCIAYAEALELYGKPFESEKKYYEALEINPNSAIAFKRYFDIVKKRSKAEYENKLDKLSAIRGNWRAKMMQAVVYFKKNDKETGNYFLITSLKESGYNSEVMYITSSIYILNELYDEFKQYVITYYNPEKHNVYTALNVLKYYKVKNMYKEGLELCKFTSKFPWIEHYKKFMYYEEYFWKMKVKNENKNNTDGQNKNRFFSTNKPLWYYEFNRPEFMLNQNKRIKPNILILTFTSIGEKSELAENLAVSLPLYLNENLHYKTNLNYQLAVAYSGESLFISKKRYSTDYMKLIRKQNNNLNFVLAGNILKMPNVEKYEIEIYLYDTFNEHKSSLINKIYDENTIYNVQNDLLKSVNNFFERNFSIKYEKNLNNLVLFSQKMKFLIQSKAHKNHQSWRYKKLLSDQIDVVLEDRNNDLKKINLLSLLYEIKQTNSQLLKFQKPLIYSMNIHGIFETQTLKILAPIIFRIYDDDVNFQAHIEALNITDSNYLNWINKFSGD</sequence>
<dbReference type="SUPFAM" id="SSF48452">
    <property type="entry name" value="TPR-like"/>
    <property type="match status" value="1"/>
</dbReference>
<dbReference type="AlphaFoldDB" id="A0AB39V0F7"/>
<name>A0AB39V0F7_9FUSO</name>